<dbReference type="InterPro" id="IPR044861">
    <property type="entry name" value="IPNS-like_FE2OG_OXY"/>
</dbReference>
<evidence type="ECO:0000313" key="5">
    <source>
        <dbReference type="Proteomes" id="UP000758603"/>
    </source>
</evidence>
<dbReference type="GeneID" id="70136507"/>
<reference evidence="4" key="1">
    <citation type="journal article" date="2021" name="Nat. Commun.">
        <title>Genetic determinants of endophytism in the Arabidopsis root mycobiome.</title>
        <authorList>
            <person name="Mesny F."/>
            <person name="Miyauchi S."/>
            <person name="Thiergart T."/>
            <person name="Pickel B."/>
            <person name="Atanasova L."/>
            <person name="Karlsson M."/>
            <person name="Huettel B."/>
            <person name="Barry K.W."/>
            <person name="Haridas S."/>
            <person name="Chen C."/>
            <person name="Bauer D."/>
            <person name="Andreopoulos W."/>
            <person name="Pangilinan J."/>
            <person name="LaButti K."/>
            <person name="Riley R."/>
            <person name="Lipzen A."/>
            <person name="Clum A."/>
            <person name="Drula E."/>
            <person name="Henrissat B."/>
            <person name="Kohler A."/>
            <person name="Grigoriev I.V."/>
            <person name="Martin F.M."/>
            <person name="Hacquard S."/>
        </authorList>
    </citation>
    <scope>NUCLEOTIDE SEQUENCE</scope>
    <source>
        <strain evidence="4">MPI-SDFR-AT-0073</strain>
    </source>
</reference>
<dbReference type="Proteomes" id="UP000758603">
    <property type="component" value="Unassembled WGS sequence"/>
</dbReference>
<sequence length="356" mass="39276">MSSKSASLPIIDLTQPDSHNSKEITEAAIKWGFVYIRSKGLGFDKAFINGAFDTARKFFRSPLEEKQSVACGLDCNPGGSGWSGPGREVLDPERQKKGDYKEGMTFNEFPGGKPGQKLPPALANDQDQSALIDYHSKFRGVCIKILELFALGLDIPEEEGGKDWFVARHDPAKGTSGSNLRFCYYPTFSDEQAKNFDPLSTRASSHTDFGTITILFQLPNQPGLEVLNPDNEWQPVAIYPPGTEDDEFPPIVMNIGDLLSYWTEGVMKSTVHRVSIDPSAENDRYSIVYFSHPVGSTELVTIPSPIVQRNLQTNGPVERATTAKAHVLSRLEDVFGAAHQRMEPKVETVQPVSIVV</sequence>
<keyword evidence="2" id="KW-0479">Metal-binding</keyword>
<organism evidence="4 5">
    <name type="scientific">Truncatella angustata</name>
    <dbReference type="NCBI Taxonomy" id="152316"/>
    <lineage>
        <taxon>Eukaryota</taxon>
        <taxon>Fungi</taxon>
        <taxon>Dikarya</taxon>
        <taxon>Ascomycota</taxon>
        <taxon>Pezizomycotina</taxon>
        <taxon>Sordariomycetes</taxon>
        <taxon>Xylariomycetidae</taxon>
        <taxon>Amphisphaeriales</taxon>
        <taxon>Sporocadaceae</taxon>
        <taxon>Truncatella</taxon>
    </lineage>
</organism>
<dbReference type="InterPro" id="IPR026992">
    <property type="entry name" value="DIOX_N"/>
</dbReference>
<evidence type="ECO:0000256" key="2">
    <source>
        <dbReference type="RuleBase" id="RU003682"/>
    </source>
</evidence>
<protein>
    <submittedName>
        <fullName evidence="4">Oxidoreductase</fullName>
    </submittedName>
</protein>
<dbReference type="GO" id="GO:0046872">
    <property type="term" value="F:metal ion binding"/>
    <property type="evidence" value="ECO:0007669"/>
    <property type="project" value="UniProtKB-KW"/>
</dbReference>
<comment type="caution">
    <text evidence="4">The sequence shown here is derived from an EMBL/GenBank/DDBJ whole genome shotgun (WGS) entry which is preliminary data.</text>
</comment>
<dbReference type="AlphaFoldDB" id="A0A9P8UGC5"/>
<dbReference type="OrthoDB" id="288590at2759"/>
<dbReference type="InterPro" id="IPR027443">
    <property type="entry name" value="IPNS-like_sf"/>
</dbReference>
<proteinExistence type="inferred from homology"/>
<dbReference type="RefSeq" id="XP_045955891.1">
    <property type="nucleotide sequence ID" value="XM_046107616.1"/>
</dbReference>
<keyword evidence="2" id="KW-0560">Oxidoreductase</keyword>
<feature type="domain" description="Fe2OG dioxygenase" evidence="3">
    <location>
        <begin position="175"/>
        <end position="293"/>
    </location>
</feature>
<dbReference type="PANTHER" id="PTHR47990">
    <property type="entry name" value="2-OXOGLUTARATE (2OG) AND FE(II)-DEPENDENT OXYGENASE SUPERFAMILY PROTEIN-RELATED"/>
    <property type="match status" value="1"/>
</dbReference>
<accession>A0A9P8UGC5</accession>
<dbReference type="EMBL" id="JAGPXC010000006">
    <property type="protein sequence ID" value="KAH6651613.1"/>
    <property type="molecule type" value="Genomic_DNA"/>
</dbReference>
<keyword evidence="2" id="KW-0408">Iron</keyword>
<evidence type="ECO:0000313" key="4">
    <source>
        <dbReference type="EMBL" id="KAH6651613.1"/>
    </source>
</evidence>
<keyword evidence="5" id="KW-1185">Reference proteome</keyword>
<gene>
    <name evidence="4" type="ORF">BKA67DRAFT_660410</name>
</gene>
<dbReference type="GO" id="GO:0044283">
    <property type="term" value="P:small molecule biosynthetic process"/>
    <property type="evidence" value="ECO:0007669"/>
    <property type="project" value="UniProtKB-ARBA"/>
</dbReference>
<evidence type="ECO:0000256" key="1">
    <source>
        <dbReference type="ARBA" id="ARBA00008056"/>
    </source>
</evidence>
<dbReference type="Pfam" id="PF03171">
    <property type="entry name" value="2OG-FeII_Oxy"/>
    <property type="match status" value="1"/>
</dbReference>
<dbReference type="InterPro" id="IPR005123">
    <property type="entry name" value="Oxoglu/Fe-dep_dioxygenase_dom"/>
</dbReference>
<dbReference type="Pfam" id="PF14226">
    <property type="entry name" value="DIOX_N"/>
    <property type="match status" value="1"/>
</dbReference>
<dbReference type="PROSITE" id="PS51471">
    <property type="entry name" value="FE2OG_OXY"/>
    <property type="match status" value="1"/>
</dbReference>
<comment type="similarity">
    <text evidence="1 2">Belongs to the iron/ascorbate-dependent oxidoreductase family.</text>
</comment>
<evidence type="ECO:0000259" key="3">
    <source>
        <dbReference type="PROSITE" id="PS51471"/>
    </source>
</evidence>
<dbReference type="InterPro" id="IPR050231">
    <property type="entry name" value="Iron_ascorbate_oxido_reductase"/>
</dbReference>
<dbReference type="GO" id="GO:0016491">
    <property type="term" value="F:oxidoreductase activity"/>
    <property type="evidence" value="ECO:0007669"/>
    <property type="project" value="UniProtKB-KW"/>
</dbReference>
<dbReference type="SUPFAM" id="SSF51197">
    <property type="entry name" value="Clavaminate synthase-like"/>
    <property type="match status" value="1"/>
</dbReference>
<dbReference type="Gene3D" id="2.60.120.330">
    <property type="entry name" value="B-lactam Antibiotic, Isopenicillin N Synthase, Chain"/>
    <property type="match status" value="1"/>
</dbReference>
<name>A0A9P8UGC5_9PEZI</name>